<proteinExistence type="predicted"/>
<dbReference type="EMBL" id="JACBZO010000001">
    <property type="protein sequence ID" value="NYI40648.1"/>
    <property type="molecule type" value="Genomic_DNA"/>
</dbReference>
<dbReference type="OrthoDB" id="5147105at2"/>
<keyword evidence="2" id="KW-1185">Reference proteome</keyword>
<dbReference type="Gene3D" id="1.25.10.10">
    <property type="entry name" value="Leucine-rich Repeat Variant"/>
    <property type="match status" value="1"/>
</dbReference>
<evidence type="ECO:0008006" key="3">
    <source>
        <dbReference type="Google" id="ProtNLM"/>
    </source>
</evidence>
<comment type="caution">
    <text evidence="1">The sequence shown here is derived from an EMBL/GenBank/DDBJ whole genome shotgun (WGS) entry which is preliminary data.</text>
</comment>
<organism evidence="1 2">
    <name type="scientific">Demequina lutea</name>
    <dbReference type="NCBI Taxonomy" id="431489"/>
    <lineage>
        <taxon>Bacteria</taxon>
        <taxon>Bacillati</taxon>
        <taxon>Actinomycetota</taxon>
        <taxon>Actinomycetes</taxon>
        <taxon>Micrococcales</taxon>
        <taxon>Demequinaceae</taxon>
        <taxon>Demequina</taxon>
    </lineage>
</organism>
<evidence type="ECO:0000313" key="2">
    <source>
        <dbReference type="Proteomes" id="UP000547973"/>
    </source>
</evidence>
<reference evidence="1 2" key="1">
    <citation type="submission" date="2020-07" db="EMBL/GenBank/DDBJ databases">
        <title>Sequencing the genomes of 1000 actinobacteria strains.</title>
        <authorList>
            <person name="Klenk H.-P."/>
        </authorList>
    </citation>
    <scope>NUCLEOTIDE SEQUENCE [LARGE SCALE GENOMIC DNA]</scope>
    <source>
        <strain evidence="1 2">DSM 19970</strain>
    </source>
</reference>
<evidence type="ECO:0000313" key="1">
    <source>
        <dbReference type="EMBL" id="NYI40648.1"/>
    </source>
</evidence>
<protein>
    <recommendedName>
        <fullName evidence="3">Leucine rich repeat variant</fullName>
    </recommendedName>
</protein>
<name>A0A7Z0CJ80_9MICO</name>
<dbReference type="InterPro" id="IPR011989">
    <property type="entry name" value="ARM-like"/>
</dbReference>
<sequence>MTGLSSPRSTSDDVARAVDPGVTGGELLPYAVHQSAIVRAAVAARMDCPVGALISLGHDHDVAVLEALLRNARTPSSVVRALADHRNQSIADLAVQRLRNSFR</sequence>
<dbReference type="RefSeq" id="WP_062074576.1">
    <property type="nucleotide sequence ID" value="NZ_BBRC01000003.1"/>
</dbReference>
<dbReference type="Proteomes" id="UP000547973">
    <property type="component" value="Unassembled WGS sequence"/>
</dbReference>
<dbReference type="AlphaFoldDB" id="A0A7Z0CJ80"/>
<gene>
    <name evidence="1" type="ORF">BKA03_000767</name>
</gene>
<accession>A0A7Z0CJ80</accession>